<sequence length="324" mass="36360">MTSRDLVNIVAKRFRETRDSNEPKIKLGHAGTLDPLAEGVMVLGVGRAVRLVPYVQEQRKHYRSTFLLGQTSVSGDLEGEVISRPDLPVPSLAQLESAARDLTGRISQIPPAHSAIRVDGRRAYQRIRAGEEVKMPSRDVDVYRFEVTRYEFPEVDLDIVCGSGTYIRTLGMDLAKAVGSVGVMKYLRRYRIGVFSEEDALSVEEIRQCDPRTKLKLAVEGAATLPKLTVNDGDAVRLLHGLEIVGELPSNQHYDSDTRAGDSRPASLDTVMDETEVAAIWQNELLAIVKRREGAWWPFRVFPRSDQWPSKEQRPHLDAKDDDR</sequence>
<dbReference type="EC" id="5.4.99.25" evidence="5"/>
<keyword evidence="3 5" id="KW-0819">tRNA processing</keyword>
<evidence type="ECO:0000256" key="1">
    <source>
        <dbReference type="ARBA" id="ARBA00000385"/>
    </source>
</evidence>
<organism evidence="7 8">
    <name type="scientific">Rubripirellula amarantea</name>
    <dbReference type="NCBI Taxonomy" id="2527999"/>
    <lineage>
        <taxon>Bacteria</taxon>
        <taxon>Pseudomonadati</taxon>
        <taxon>Planctomycetota</taxon>
        <taxon>Planctomycetia</taxon>
        <taxon>Pirellulales</taxon>
        <taxon>Pirellulaceae</taxon>
        <taxon>Rubripirellula</taxon>
    </lineage>
</organism>
<dbReference type="HAMAP" id="MF_01080">
    <property type="entry name" value="TruB_bact"/>
    <property type="match status" value="1"/>
</dbReference>
<dbReference type="GO" id="GO:0031119">
    <property type="term" value="P:tRNA pseudouridine synthesis"/>
    <property type="evidence" value="ECO:0007669"/>
    <property type="project" value="UniProtKB-UniRule"/>
</dbReference>
<keyword evidence="4 5" id="KW-0413">Isomerase</keyword>
<evidence type="ECO:0000313" key="8">
    <source>
        <dbReference type="Proteomes" id="UP000316598"/>
    </source>
</evidence>
<feature type="domain" description="Pseudouridine synthase II N-terminal" evidence="6">
    <location>
        <begin position="26"/>
        <end position="167"/>
    </location>
</feature>
<dbReference type="InterPro" id="IPR020103">
    <property type="entry name" value="PsdUridine_synth_cat_dom_sf"/>
</dbReference>
<dbReference type="InterPro" id="IPR002501">
    <property type="entry name" value="PsdUridine_synth_N"/>
</dbReference>
<reference evidence="7 8" key="1">
    <citation type="submission" date="2019-02" db="EMBL/GenBank/DDBJ databases">
        <title>Deep-cultivation of Planctomycetes and their phenomic and genomic characterization uncovers novel biology.</title>
        <authorList>
            <person name="Wiegand S."/>
            <person name="Jogler M."/>
            <person name="Boedeker C."/>
            <person name="Pinto D."/>
            <person name="Vollmers J."/>
            <person name="Rivas-Marin E."/>
            <person name="Kohn T."/>
            <person name="Peeters S.H."/>
            <person name="Heuer A."/>
            <person name="Rast P."/>
            <person name="Oberbeckmann S."/>
            <person name="Bunk B."/>
            <person name="Jeske O."/>
            <person name="Meyerdierks A."/>
            <person name="Storesund J.E."/>
            <person name="Kallscheuer N."/>
            <person name="Luecker S."/>
            <person name="Lage O.M."/>
            <person name="Pohl T."/>
            <person name="Merkel B.J."/>
            <person name="Hornburger P."/>
            <person name="Mueller R.-W."/>
            <person name="Bruemmer F."/>
            <person name="Labrenz M."/>
            <person name="Spormann A.M."/>
            <person name="Op Den Camp H."/>
            <person name="Overmann J."/>
            <person name="Amann R."/>
            <person name="Jetten M.S.M."/>
            <person name="Mascher T."/>
            <person name="Medema M.H."/>
            <person name="Devos D.P."/>
            <person name="Kaster A.-K."/>
            <person name="Ovreas L."/>
            <person name="Rohde M."/>
            <person name="Galperin M.Y."/>
            <person name="Jogler C."/>
        </authorList>
    </citation>
    <scope>NUCLEOTIDE SEQUENCE [LARGE SCALE GENOMIC DNA]</scope>
    <source>
        <strain evidence="7 8">Pla22</strain>
    </source>
</reference>
<dbReference type="Gene3D" id="3.30.2350.10">
    <property type="entry name" value="Pseudouridine synthase"/>
    <property type="match status" value="1"/>
</dbReference>
<dbReference type="AlphaFoldDB" id="A0A5C5WUB3"/>
<dbReference type="InterPro" id="IPR014780">
    <property type="entry name" value="tRNA_psdUridine_synth_TruB"/>
</dbReference>
<protein>
    <recommendedName>
        <fullName evidence="5">tRNA pseudouridine synthase B</fullName>
        <ecNumber evidence="5">5.4.99.25</ecNumber>
    </recommendedName>
    <alternativeName>
        <fullName evidence="5">tRNA pseudouridine(55) synthase</fullName>
        <shortName evidence="5">Psi55 synthase</shortName>
    </alternativeName>
    <alternativeName>
        <fullName evidence="5">tRNA pseudouridylate synthase</fullName>
    </alternativeName>
    <alternativeName>
        <fullName evidence="5">tRNA-uridine isomerase</fullName>
    </alternativeName>
</protein>
<dbReference type="CDD" id="cd02573">
    <property type="entry name" value="PseudoU_synth_EcTruB"/>
    <property type="match status" value="1"/>
</dbReference>
<comment type="caution">
    <text evidence="7">The sequence shown here is derived from an EMBL/GenBank/DDBJ whole genome shotgun (WGS) entry which is preliminary data.</text>
</comment>
<comment type="catalytic activity">
    <reaction evidence="1 5">
        <text>uridine(55) in tRNA = pseudouridine(55) in tRNA</text>
        <dbReference type="Rhea" id="RHEA:42532"/>
        <dbReference type="Rhea" id="RHEA-COMP:10101"/>
        <dbReference type="Rhea" id="RHEA-COMP:10102"/>
        <dbReference type="ChEBI" id="CHEBI:65314"/>
        <dbReference type="ChEBI" id="CHEBI:65315"/>
        <dbReference type="EC" id="5.4.99.25"/>
    </reaction>
</comment>
<comment type="function">
    <text evidence="5">Responsible for synthesis of pseudouridine from uracil-55 in the psi GC loop of transfer RNAs.</text>
</comment>
<dbReference type="NCBIfam" id="TIGR00431">
    <property type="entry name" value="TruB"/>
    <property type="match status" value="1"/>
</dbReference>
<dbReference type="PANTHER" id="PTHR13767">
    <property type="entry name" value="TRNA-PSEUDOURIDINE SYNTHASE"/>
    <property type="match status" value="1"/>
</dbReference>
<dbReference type="GO" id="GO:0003723">
    <property type="term" value="F:RNA binding"/>
    <property type="evidence" value="ECO:0007669"/>
    <property type="project" value="InterPro"/>
</dbReference>
<dbReference type="EMBL" id="SJPI01000001">
    <property type="protein sequence ID" value="TWT54130.1"/>
    <property type="molecule type" value="Genomic_DNA"/>
</dbReference>
<dbReference type="GO" id="GO:1990481">
    <property type="term" value="P:mRNA pseudouridine synthesis"/>
    <property type="evidence" value="ECO:0007669"/>
    <property type="project" value="TreeGrafter"/>
</dbReference>
<evidence type="ECO:0000259" key="6">
    <source>
        <dbReference type="Pfam" id="PF01509"/>
    </source>
</evidence>
<dbReference type="PANTHER" id="PTHR13767:SF2">
    <property type="entry name" value="PSEUDOURIDYLATE SYNTHASE TRUB1"/>
    <property type="match status" value="1"/>
</dbReference>
<dbReference type="Pfam" id="PF01509">
    <property type="entry name" value="TruB_N"/>
    <property type="match status" value="1"/>
</dbReference>
<dbReference type="SUPFAM" id="SSF55120">
    <property type="entry name" value="Pseudouridine synthase"/>
    <property type="match status" value="1"/>
</dbReference>
<gene>
    <name evidence="5 7" type="primary">truB</name>
    <name evidence="7" type="ORF">Pla22_17650</name>
</gene>
<dbReference type="GO" id="GO:0160148">
    <property type="term" value="F:tRNA pseudouridine(55) synthase activity"/>
    <property type="evidence" value="ECO:0007669"/>
    <property type="project" value="UniProtKB-EC"/>
</dbReference>
<name>A0A5C5WUB3_9BACT</name>
<evidence type="ECO:0000256" key="3">
    <source>
        <dbReference type="ARBA" id="ARBA00022694"/>
    </source>
</evidence>
<proteinExistence type="inferred from homology"/>
<evidence type="ECO:0000313" key="7">
    <source>
        <dbReference type="EMBL" id="TWT54130.1"/>
    </source>
</evidence>
<dbReference type="OrthoDB" id="9802309at2"/>
<feature type="active site" description="Nucleophile" evidence="5">
    <location>
        <position position="34"/>
    </location>
</feature>
<dbReference type="Proteomes" id="UP000316598">
    <property type="component" value="Unassembled WGS sequence"/>
</dbReference>
<evidence type="ECO:0000256" key="5">
    <source>
        <dbReference type="HAMAP-Rule" id="MF_01080"/>
    </source>
</evidence>
<evidence type="ECO:0000256" key="2">
    <source>
        <dbReference type="ARBA" id="ARBA00005642"/>
    </source>
</evidence>
<keyword evidence="8" id="KW-1185">Reference proteome</keyword>
<comment type="similarity">
    <text evidence="2 5">Belongs to the pseudouridine synthase TruB family. Type 1 subfamily.</text>
</comment>
<accession>A0A5C5WUB3</accession>
<evidence type="ECO:0000256" key="4">
    <source>
        <dbReference type="ARBA" id="ARBA00023235"/>
    </source>
</evidence>